<sequence length="163" mass="18980">MHKLFENKIFNTDISIESQYVKLIQFFTPLGQDFDFNSENLKLDYSYNILNNKKDKCNYIVILEFSLIETNPDDESQNCMLNIVVEGIYQLNPDIKEDSDIESAKHFGSLNLLVNYLRTVIFNITSLTANGGVYLPLINIRELHVKNMNEEKPKRPKNVNKKK</sequence>
<accession>A0ABU9DZU6</accession>
<dbReference type="Proteomes" id="UP001491349">
    <property type="component" value="Unassembled WGS sequence"/>
</dbReference>
<dbReference type="RefSeq" id="WP_187660396.1">
    <property type="nucleotide sequence ID" value="NZ_JACTAB010000004.1"/>
</dbReference>
<keyword evidence="2" id="KW-1185">Reference proteome</keyword>
<evidence type="ECO:0000313" key="1">
    <source>
        <dbReference type="EMBL" id="MEK8179920.1"/>
    </source>
</evidence>
<gene>
    <name evidence="1" type="ORF">WMW71_06160</name>
</gene>
<comment type="caution">
    <text evidence="1">The sequence shown here is derived from an EMBL/GenBank/DDBJ whole genome shotgun (WGS) entry which is preliminary data.</text>
</comment>
<organism evidence="1 2">
    <name type="scientific">Flavobacterium buctense</name>
    <dbReference type="NCBI Taxonomy" id="1648146"/>
    <lineage>
        <taxon>Bacteria</taxon>
        <taxon>Pseudomonadati</taxon>
        <taxon>Bacteroidota</taxon>
        <taxon>Flavobacteriia</taxon>
        <taxon>Flavobacteriales</taxon>
        <taxon>Flavobacteriaceae</taxon>
        <taxon>Flavobacterium</taxon>
    </lineage>
</organism>
<dbReference type="InterPro" id="IPR035958">
    <property type="entry name" value="SecB-like_sf"/>
</dbReference>
<protein>
    <submittedName>
        <fullName evidence="1">Protein-export chaperone SecB</fullName>
    </submittedName>
</protein>
<reference evidence="1 2" key="1">
    <citation type="submission" date="2024-04" db="EMBL/GenBank/DDBJ databases">
        <title>draft genome sequnece of Flavobacterium buctense JCM 30750.</title>
        <authorList>
            <person name="Kim D.-U."/>
        </authorList>
    </citation>
    <scope>NUCLEOTIDE SEQUENCE [LARGE SCALE GENOMIC DNA]</scope>
    <source>
        <strain evidence="1 2">JCM 30750</strain>
    </source>
</reference>
<dbReference type="SUPFAM" id="SSF54611">
    <property type="entry name" value="SecB-like"/>
    <property type="match status" value="1"/>
</dbReference>
<name>A0ABU9DZU6_9FLAO</name>
<proteinExistence type="predicted"/>
<dbReference type="Gene3D" id="3.10.420.10">
    <property type="entry name" value="SecB-like"/>
    <property type="match status" value="1"/>
</dbReference>
<dbReference type="EMBL" id="JBBPCB010000003">
    <property type="protein sequence ID" value="MEK8179920.1"/>
    <property type="molecule type" value="Genomic_DNA"/>
</dbReference>
<evidence type="ECO:0000313" key="2">
    <source>
        <dbReference type="Proteomes" id="UP001491349"/>
    </source>
</evidence>